<feature type="transmembrane region" description="Helical" evidence="1">
    <location>
        <begin position="37"/>
        <end position="55"/>
    </location>
</feature>
<keyword evidence="1" id="KW-0472">Membrane</keyword>
<reference evidence="2 3" key="1">
    <citation type="submission" date="2023-09" db="EMBL/GenBank/DDBJ databases">
        <title>Genome completion map analysis of the actinomycetes C11-1.</title>
        <authorList>
            <person name="Qin P."/>
            <person name="Guan P."/>
        </authorList>
    </citation>
    <scope>NUCLEOTIDE SEQUENCE [LARGE SCALE GENOMIC DNA]</scope>
    <source>
        <strain evidence="2 3">C11-1</strain>
    </source>
</reference>
<protein>
    <submittedName>
        <fullName evidence="2">Uncharacterized protein</fullName>
    </submittedName>
</protein>
<keyword evidence="1" id="KW-1133">Transmembrane helix</keyword>
<sequence>MTGLTKRERTEIAAVRAVAVLVYALALLCAMLEGPRLLLYFLPALLGSLIAVWCVRQGVLAAVRGRAVGDNRPSDYGAGGRRP</sequence>
<proteinExistence type="predicted"/>
<evidence type="ECO:0000313" key="2">
    <source>
        <dbReference type="EMBL" id="WNF28935.1"/>
    </source>
</evidence>
<gene>
    <name evidence="2" type="ORF">RI138_20080</name>
</gene>
<keyword evidence="3" id="KW-1185">Reference proteome</keyword>
<feature type="transmembrane region" description="Helical" evidence="1">
    <location>
        <begin position="12"/>
        <end position="31"/>
    </location>
</feature>
<keyword evidence="1" id="KW-0812">Transmembrane</keyword>
<dbReference type="EMBL" id="CP134500">
    <property type="protein sequence ID" value="WNF28935.1"/>
    <property type="molecule type" value="Genomic_DNA"/>
</dbReference>
<accession>A0ABY9VZG4</accession>
<dbReference type="Proteomes" id="UP001303236">
    <property type="component" value="Chromosome"/>
</dbReference>
<evidence type="ECO:0000256" key="1">
    <source>
        <dbReference type="SAM" id="Phobius"/>
    </source>
</evidence>
<name>A0ABY9VZG4_9ACTN</name>
<evidence type="ECO:0000313" key="3">
    <source>
        <dbReference type="Proteomes" id="UP001303236"/>
    </source>
</evidence>
<organism evidence="2 3">
    <name type="scientific">Streptomyces durocortorensis</name>
    <dbReference type="NCBI Taxonomy" id="2811104"/>
    <lineage>
        <taxon>Bacteria</taxon>
        <taxon>Bacillati</taxon>
        <taxon>Actinomycetota</taxon>
        <taxon>Actinomycetes</taxon>
        <taxon>Kitasatosporales</taxon>
        <taxon>Streptomycetaceae</taxon>
        <taxon>Streptomyces</taxon>
    </lineage>
</organism>